<dbReference type="EMBL" id="PPSL01000016">
    <property type="protein sequence ID" value="PQJ08725.1"/>
    <property type="molecule type" value="Genomic_DNA"/>
</dbReference>
<keyword evidence="1" id="KW-0732">Signal</keyword>
<protein>
    <submittedName>
        <fullName evidence="2">Uncharacterized protein</fullName>
    </submittedName>
</protein>
<gene>
    <name evidence="2" type="ORF">CJD36_022800</name>
</gene>
<accession>A0A2S7SQ37</accession>
<dbReference type="RefSeq" id="WP_105041522.1">
    <property type="nucleotide sequence ID" value="NZ_PPSL01000016.1"/>
</dbReference>
<proteinExistence type="predicted"/>
<organism evidence="2 3">
    <name type="scientific">Flavipsychrobacter stenotrophus</name>
    <dbReference type="NCBI Taxonomy" id="2077091"/>
    <lineage>
        <taxon>Bacteria</taxon>
        <taxon>Pseudomonadati</taxon>
        <taxon>Bacteroidota</taxon>
        <taxon>Chitinophagia</taxon>
        <taxon>Chitinophagales</taxon>
        <taxon>Chitinophagaceae</taxon>
        <taxon>Flavipsychrobacter</taxon>
    </lineage>
</organism>
<dbReference type="PROSITE" id="PS51257">
    <property type="entry name" value="PROKAR_LIPOPROTEIN"/>
    <property type="match status" value="1"/>
</dbReference>
<evidence type="ECO:0000313" key="2">
    <source>
        <dbReference type="EMBL" id="PQJ08725.1"/>
    </source>
</evidence>
<feature type="chain" id="PRO_5015704726" evidence="1">
    <location>
        <begin position="21"/>
        <end position="534"/>
    </location>
</feature>
<evidence type="ECO:0000313" key="3">
    <source>
        <dbReference type="Proteomes" id="UP000239872"/>
    </source>
</evidence>
<keyword evidence="3" id="KW-1185">Reference proteome</keyword>
<dbReference type="Proteomes" id="UP000239872">
    <property type="component" value="Unassembled WGS sequence"/>
</dbReference>
<reference evidence="2 3" key="1">
    <citation type="submission" date="2018-01" db="EMBL/GenBank/DDBJ databases">
        <title>A novel member of the phylum Bacteroidetes isolated from glacier ice.</title>
        <authorList>
            <person name="Liu Q."/>
            <person name="Xin Y.-H."/>
        </authorList>
    </citation>
    <scope>NUCLEOTIDE SEQUENCE [LARGE SCALE GENOMIC DNA]</scope>
    <source>
        <strain evidence="2 3">RB1R16</strain>
    </source>
</reference>
<evidence type="ECO:0000256" key="1">
    <source>
        <dbReference type="SAM" id="SignalP"/>
    </source>
</evidence>
<sequence>MNKPVLLLIALLLSSSCLFAQNPRVEKSETFEAPVVGWNKVLLLKNGNTFYFHFTRRDGIEVNVFDKSRKPVAAKEITSELWNPRKLPASVVEGLYEINGEPVLFLAQFEGKLPTLYRLRFDPFNGDLVKEEVIGTMSRSGAFDGSADKFHVEKDPQSDCYAVTFFNLYERGAEDRIKVIHYNGSHKPINLGYYTPPDDSLNYLNYIGSVVDGDKRVYLATYGSSNRKGENAHVFVSRLNATDSVFQHKALEFTEDFKDTKSVMHYNHVNNTLQLFTLTYAANRGGAGVYLSFMSYIDPESLKLNSVKTLGSVKANEYVHNKLGLEKNYQGMPQHMIVNKDNSTTILAEEMTHIQTVHRNGNSTSTTYTTALGGIGITELNEDGTERNGYVMMKKQIATGTTPPLFMSTRRKGKWSIRSGYSDHNSFMSYDYINTDKNRYVIYNDDLNNGAKEDGEKGKVVAANITKMNTVCYSLNDATLTRGLVFGPSDSDDKYSAVYIEASDYLPATRTYATIVIEREGRDKVARMAWLIFE</sequence>
<dbReference type="AlphaFoldDB" id="A0A2S7SQ37"/>
<dbReference type="OrthoDB" id="610057at2"/>
<feature type="signal peptide" evidence="1">
    <location>
        <begin position="1"/>
        <end position="20"/>
    </location>
</feature>
<comment type="caution">
    <text evidence="2">The sequence shown here is derived from an EMBL/GenBank/DDBJ whole genome shotgun (WGS) entry which is preliminary data.</text>
</comment>
<name>A0A2S7SQ37_9BACT</name>